<dbReference type="STRING" id="187330.AMS58_19790"/>
<keyword evidence="6" id="KW-1185">Reference proteome</keyword>
<feature type="domain" description="Multidrug resistance protein MdtA-like barrel-sandwich hybrid" evidence="4">
    <location>
        <begin position="75"/>
        <end position="213"/>
    </location>
</feature>
<protein>
    <submittedName>
        <fullName evidence="5">Hemolysin D</fullName>
    </submittedName>
</protein>
<dbReference type="AlphaFoldDB" id="A0A0N1ER06"/>
<dbReference type="EMBL" id="LHPH01000004">
    <property type="protein sequence ID" value="KPH64624.1"/>
    <property type="molecule type" value="Genomic_DNA"/>
</dbReference>
<gene>
    <name evidence="5" type="ORF">ADS77_04945</name>
</gene>
<feature type="region of interest" description="Disordered" evidence="3">
    <location>
        <begin position="384"/>
        <end position="406"/>
    </location>
</feature>
<dbReference type="Gene3D" id="2.40.30.170">
    <property type="match status" value="1"/>
</dbReference>
<dbReference type="Pfam" id="PF25917">
    <property type="entry name" value="BSH_RND"/>
    <property type="match status" value="1"/>
</dbReference>
<reference evidence="5 6" key="1">
    <citation type="submission" date="2015-08" db="EMBL/GenBank/DDBJ databases">
        <title>Draft Genome Sequence of Pseudoalteromonas porphyrae UCD-SED14.</title>
        <authorList>
            <person name="Coil D.A."/>
            <person name="Jospin G."/>
            <person name="Lee R.D."/>
            <person name="Eisen J.A."/>
        </authorList>
    </citation>
    <scope>NUCLEOTIDE SEQUENCE [LARGE SCALE GENOMIC DNA]</scope>
    <source>
        <strain evidence="5 6">UCD-SED14</strain>
    </source>
</reference>
<dbReference type="InterPro" id="IPR006143">
    <property type="entry name" value="RND_pump_MFP"/>
</dbReference>
<dbReference type="InterPro" id="IPR058625">
    <property type="entry name" value="MdtA-like_BSH"/>
</dbReference>
<evidence type="ECO:0000256" key="1">
    <source>
        <dbReference type="ARBA" id="ARBA00009477"/>
    </source>
</evidence>
<dbReference type="RefSeq" id="WP_054453220.1">
    <property type="nucleotide sequence ID" value="NZ_LHPH01000004.1"/>
</dbReference>
<keyword evidence="2" id="KW-0175">Coiled coil</keyword>
<feature type="coiled-coil region" evidence="2">
    <location>
        <begin position="159"/>
        <end position="186"/>
    </location>
</feature>
<accession>A0A0N1ER06</accession>
<dbReference type="Gene3D" id="2.40.420.20">
    <property type="match status" value="1"/>
</dbReference>
<comment type="caution">
    <text evidence="5">The sequence shown here is derived from an EMBL/GenBank/DDBJ whole genome shotgun (WGS) entry which is preliminary data.</text>
</comment>
<evidence type="ECO:0000256" key="3">
    <source>
        <dbReference type="SAM" id="MobiDB-lite"/>
    </source>
</evidence>
<sequence>MNIKKTKIIIPAAIIAATALLVMFIGSNPPEAKRFGSPPKAKISVTVQALQPQQYQVMIDSFGTVKPRTQSILVAQASGQIIDSSEQFREGGFFEKDDVLLQLDDRDHRAEVKSAQANLLTAQQGFQEEQARSRQAIVDWQRLGNGEQASNLVLREPQLAAAKAQVLSAQAQLEKANLNLERTKITAPYAGRVLSRNVDLGQVVSNNTQLATIYAIDSVEIRLPIKNKDLPFIDLPEQFRDGMNSASGSVVEFSSNLVGVQKWQGQVARTEGAIDENAQQLYVVAQINDPYKATTQNQYPIKIGQYIKAQISGKLVADVLVIPNSAIYQGTYVYIVEQGVLQRKNIRLAWQNATQAIIAEGLKSGDKLVLTPLGQVSSGTGVKVIGEDEKESEKPARKRPSREQLEAMAKKQGITVEELIQKRKAARLQGDKA</sequence>
<dbReference type="Proteomes" id="UP000037848">
    <property type="component" value="Unassembled WGS sequence"/>
</dbReference>
<dbReference type="NCBIfam" id="TIGR01730">
    <property type="entry name" value="RND_mfp"/>
    <property type="match status" value="1"/>
</dbReference>
<dbReference type="OrthoDB" id="5730196at2"/>
<proteinExistence type="inferred from homology"/>
<dbReference type="GO" id="GO:1990281">
    <property type="term" value="C:efflux pump complex"/>
    <property type="evidence" value="ECO:0007669"/>
    <property type="project" value="TreeGrafter"/>
</dbReference>
<dbReference type="SUPFAM" id="SSF111369">
    <property type="entry name" value="HlyD-like secretion proteins"/>
    <property type="match status" value="1"/>
</dbReference>
<evidence type="ECO:0000259" key="4">
    <source>
        <dbReference type="Pfam" id="PF25917"/>
    </source>
</evidence>
<dbReference type="Gene3D" id="2.40.50.100">
    <property type="match status" value="1"/>
</dbReference>
<dbReference type="Gene3D" id="1.10.287.470">
    <property type="entry name" value="Helix hairpin bin"/>
    <property type="match status" value="1"/>
</dbReference>
<dbReference type="GO" id="GO:0015562">
    <property type="term" value="F:efflux transmembrane transporter activity"/>
    <property type="evidence" value="ECO:0007669"/>
    <property type="project" value="TreeGrafter"/>
</dbReference>
<evidence type="ECO:0000256" key="2">
    <source>
        <dbReference type="SAM" id="Coils"/>
    </source>
</evidence>
<dbReference type="PANTHER" id="PTHR30469">
    <property type="entry name" value="MULTIDRUG RESISTANCE PROTEIN MDTA"/>
    <property type="match status" value="1"/>
</dbReference>
<evidence type="ECO:0000313" key="5">
    <source>
        <dbReference type="EMBL" id="KPH64624.1"/>
    </source>
</evidence>
<dbReference type="PANTHER" id="PTHR30469:SF12">
    <property type="entry name" value="MULTIDRUG RESISTANCE PROTEIN MDTA"/>
    <property type="match status" value="1"/>
</dbReference>
<organism evidence="5 6">
    <name type="scientific">Pseudoalteromonas porphyrae</name>
    <dbReference type="NCBI Taxonomy" id="187330"/>
    <lineage>
        <taxon>Bacteria</taxon>
        <taxon>Pseudomonadati</taxon>
        <taxon>Pseudomonadota</taxon>
        <taxon>Gammaproteobacteria</taxon>
        <taxon>Alteromonadales</taxon>
        <taxon>Pseudoalteromonadaceae</taxon>
        <taxon>Pseudoalteromonas</taxon>
    </lineage>
</organism>
<evidence type="ECO:0000313" key="6">
    <source>
        <dbReference type="Proteomes" id="UP000037848"/>
    </source>
</evidence>
<feature type="compositionally biased region" description="Basic and acidic residues" evidence="3">
    <location>
        <begin position="385"/>
        <end position="406"/>
    </location>
</feature>
<dbReference type="PATRIC" id="fig|187330.3.peg.2747"/>
<name>A0A0N1ER06_9GAMM</name>
<comment type="similarity">
    <text evidence="1">Belongs to the membrane fusion protein (MFP) (TC 8.A.1) family.</text>
</comment>